<organism evidence="1 2">
    <name type="scientific">Chitinophaga rhizophila</name>
    <dbReference type="NCBI Taxonomy" id="2866212"/>
    <lineage>
        <taxon>Bacteria</taxon>
        <taxon>Pseudomonadati</taxon>
        <taxon>Bacteroidota</taxon>
        <taxon>Chitinophagia</taxon>
        <taxon>Chitinophagales</taxon>
        <taxon>Chitinophagaceae</taxon>
        <taxon>Chitinophaga</taxon>
    </lineage>
</organism>
<evidence type="ECO:0008006" key="3">
    <source>
        <dbReference type="Google" id="ProtNLM"/>
    </source>
</evidence>
<proteinExistence type="predicted"/>
<gene>
    <name evidence="1" type="ORF">K1Y79_26480</name>
</gene>
<name>A0ABS7GML3_9BACT</name>
<comment type="caution">
    <text evidence="1">The sequence shown here is derived from an EMBL/GenBank/DDBJ whole genome shotgun (WGS) entry which is preliminary data.</text>
</comment>
<reference evidence="1 2" key="1">
    <citation type="submission" date="2021-08" db="EMBL/GenBank/DDBJ databases">
        <title>The genome sequence of Chitinophaga sp. B61.</title>
        <authorList>
            <person name="Zhang X."/>
        </authorList>
    </citation>
    <scope>NUCLEOTIDE SEQUENCE [LARGE SCALE GENOMIC DNA]</scope>
    <source>
        <strain evidence="1 2">B61</strain>
    </source>
</reference>
<dbReference type="RefSeq" id="WP_220253228.1">
    <property type="nucleotide sequence ID" value="NZ_JAICCF010000005.1"/>
</dbReference>
<dbReference type="Proteomes" id="UP000812961">
    <property type="component" value="Unassembled WGS sequence"/>
</dbReference>
<protein>
    <recommendedName>
        <fullName evidence="3">GIY-YIG domain-containing protein</fullName>
    </recommendedName>
</protein>
<accession>A0ABS7GML3</accession>
<keyword evidence="2" id="KW-1185">Reference proteome</keyword>
<sequence>MTLDFNSLDSIKAAGFTGFKTMATLLAEPSVLPLTKGVYLVLNLDATPIRFLPKGAGGFFKGRDQNVTLEQLKQNWIMDTLVIYIGKAGGNGQATLRSRIKQYLAFGNGKAVGHWGGRFIWQIAASQSLVICWKSIGEGDPRAVEADLIKKFIERFGARPFANLIG</sequence>
<dbReference type="EMBL" id="JAICCF010000005">
    <property type="protein sequence ID" value="MBW8687913.1"/>
    <property type="molecule type" value="Genomic_DNA"/>
</dbReference>
<evidence type="ECO:0000313" key="2">
    <source>
        <dbReference type="Proteomes" id="UP000812961"/>
    </source>
</evidence>
<evidence type="ECO:0000313" key="1">
    <source>
        <dbReference type="EMBL" id="MBW8687913.1"/>
    </source>
</evidence>